<dbReference type="RefSeq" id="YP_009839178.1">
    <property type="nucleotide sequence ID" value="NC_048719.1"/>
</dbReference>
<accession>A0A345GTQ2</accession>
<dbReference type="GeneID" id="55609387"/>
<feature type="transmembrane region" description="Helical" evidence="1">
    <location>
        <begin position="12"/>
        <end position="39"/>
    </location>
</feature>
<dbReference type="EMBL" id="MH536811">
    <property type="protein sequence ID" value="AXG66324.1"/>
    <property type="molecule type" value="Genomic_DNA"/>
</dbReference>
<keyword evidence="1" id="KW-0472">Membrane</keyword>
<keyword evidence="1" id="KW-0812">Transmembrane</keyword>
<protein>
    <submittedName>
        <fullName evidence="2">Uncharacterized protein</fullName>
    </submittedName>
</protein>
<proteinExistence type="predicted"/>
<reference evidence="2 3" key="1">
    <citation type="submission" date="2018-06" db="EMBL/GenBank/DDBJ databases">
        <authorList>
            <person name="Moussa A."/>
            <person name="Couoh J.M."/>
            <person name="Harbem L."/>
            <person name="Okocha J.C."/>
            <person name="Taylor D."/>
            <person name="Teutsch A.B."/>
            <person name="Smith B.R."/>
            <person name="Suri N."/>
            <person name="Layton S.R."/>
            <person name="Kim T."/>
            <person name="Hughes L.E."/>
            <person name="Garlena R.A."/>
            <person name="Russell D.A."/>
            <person name="Pope W.H."/>
            <person name="Jacobs-Sera D."/>
            <person name="Hatfull G.F."/>
        </authorList>
    </citation>
    <scope>NUCLEOTIDE SEQUENCE [LARGE SCALE GENOMIC DNA]</scope>
</reference>
<gene>
    <name evidence="2" type="primary">245</name>
    <name evidence="2" type="ORF">SEA_ANNADREAMY_245</name>
</gene>
<evidence type="ECO:0000256" key="1">
    <source>
        <dbReference type="SAM" id="Phobius"/>
    </source>
</evidence>
<keyword evidence="3" id="KW-1185">Reference proteome</keyword>
<evidence type="ECO:0000313" key="3">
    <source>
        <dbReference type="Proteomes" id="UP000259354"/>
    </source>
</evidence>
<name>A0A345GTQ2_9CAUD</name>
<organism evidence="2 3">
    <name type="scientific">Streptomyces phage Annadreamy</name>
    <dbReference type="NCBI Taxonomy" id="2250335"/>
    <lineage>
        <taxon>Viruses</taxon>
        <taxon>Duplodnaviria</taxon>
        <taxon>Heunggongvirae</taxon>
        <taxon>Uroviricota</taxon>
        <taxon>Caudoviricetes</taxon>
        <taxon>Stanwilliamsviridae</taxon>
        <taxon>Loccivirinae</taxon>
        <taxon>Annadreamyvirus</taxon>
        <taxon>Annadreamyvirus annadreamy</taxon>
    </lineage>
</organism>
<dbReference type="Proteomes" id="UP000259354">
    <property type="component" value="Segment"/>
</dbReference>
<dbReference type="KEGG" id="vg:55609387"/>
<dbReference type="PROSITE" id="PS51257">
    <property type="entry name" value="PROKAR_LIPOPROTEIN"/>
    <property type="match status" value="1"/>
</dbReference>
<keyword evidence="1" id="KW-1133">Transmembrane helix</keyword>
<sequence length="48" mass="5239">MKQGSDKKTVAGIVAFGGCWLVGALLSLATTVLVIWGLWEGIQWLQRH</sequence>
<evidence type="ECO:0000313" key="2">
    <source>
        <dbReference type="EMBL" id="AXG66324.1"/>
    </source>
</evidence>